<dbReference type="CDD" id="cd00553">
    <property type="entry name" value="NAD_synthase"/>
    <property type="match status" value="1"/>
</dbReference>
<evidence type="ECO:0000313" key="9">
    <source>
        <dbReference type="EMBL" id="QEJ97500.1"/>
    </source>
</evidence>
<evidence type="ECO:0000256" key="6">
    <source>
        <dbReference type="RuleBase" id="RU003811"/>
    </source>
</evidence>
<dbReference type="EMBL" id="CDNC01000023">
    <property type="protein sequence ID" value="CEM62166.1"/>
    <property type="molecule type" value="Genomic_DNA"/>
</dbReference>
<gene>
    <name evidence="8" type="primary">nadE</name>
    <name evidence="9" type="ORF">FUT82_05450</name>
    <name evidence="8" type="ORF">TPHV1_30061</name>
</gene>
<dbReference type="Pfam" id="PF02540">
    <property type="entry name" value="NAD_synthase"/>
    <property type="match status" value="1"/>
</dbReference>
<proteinExistence type="inferred from homology"/>
<dbReference type="Proteomes" id="UP000042527">
    <property type="component" value="Unassembled WGS sequence"/>
</dbReference>
<sequence length="646" mass="71844">MNAELGYFRIATAVPIVRIADCKHNAREIIAEIRKAVNLQADMIVFPQLSISSASCGDLFYQQTLLTAAKSALEYIINETETLAIVSVVGLPLFVKGKLYNCSAVICQGRVLGIVPLNTPLKQFSVYTSPHETRQIMLNAETLTFFDTDLIFEIENGLFSFCFGDFQKNTAADLIINQLFIPSLPRTEIDLYRNVKAISQNIGKAFLYVNAGWGESSTDMVCAGEAGIFEAGECLASGSGFNNEKFLMRETGGFVMADIDMQILAHKKIKAAEQRQAVSTVVPIPPMQAKTDMRNLFRPVNDEPFIPIELKESRKQADLFYNRMLILAAQGLAKRLTHIGCTRMLLGISGGLDSSLALLIAAKAADLIKASRSDIFAITMPGFGTTERTKNNAVELAAILQCTVEEISIADSVLQHFKDIGQDPKKHDITYENAQARERTQILMDKANQVNGLVIGPGDLSELALGWTTYNGDHMSMYGVNSSIPKTLLRSIIENCKDNPQEFTSGKDKQGFTDILTDILNTPVSPELLPPQNGVISQKTEHIVGPYRLHDFFLYNVIMHGFGPKKLLFLAEQSFIKEGKNEYTREEILSWLFVFFKRFFSQQYKRSCIPDGPQVSDISLSPRAGLHMPSDSSWNLWKEELENLSK</sequence>
<dbReference type="RefSeq" id="WP_024752258.1">
    <property type="nucleotide sequence ID" value="NZ_CDNC01000023.1"/>
</dbReference>
<dbReference type="InterPro" id="IPR003694">
    <property type="entry name" value="NAD_synthase"/>
</dbReference>
<organism evidence="8 10">
    <name type="scientific">Treponema phagedenis</name>
    <dbReference type="NCBI Taxonomy" id="162"/>
    <lineage>
        <taxon>Bacteria</taxon>
        <taxon>Pseudomonadati</taxon>
        <taxon>Spirochaetota</taxon>
        <taxon>Spirochaetia</taxon>
        <taxon>Spirochaetales</taxon>
        <taxon>Treponemataceae</taxon>
        <taxon>Treponema</taxon>
    </lineage>
</organism>
<dbReference type="InterPro" id="IPR041856">
    <property type="entry name" value="NAD+_synth_C"/>
</dbReference>
<dbReference type="AlphaFoldDB" id="A0A0B7GZR1"/>
<dbReference type="PIRSF" id="PIRSF006630">
    <property type="entry name" value="NADS_GAT"/>
    <property type="match status" value="1"/>
</dbReference>
<dbReference type="EMBL" id="CP042817">
    <property type="protein sequence ID" value="QEJ97500.1"/>
    <property type="molecule type" value="Genomic_DNA"/>
</dbReference>
<dbReference type="EC" id="6.3.5.1" evidence="5"/>
<protein>
    <recommendedName>
        <fullName evidence="5">Glutamine-dependent NAD(+) synthetase</fullName>
        <ecNumber evidence="5">6.3.5.1</ecNumber>
    </recommendedName>
    <alternativeName>
        <fullName evidence="5">NAD(+) synthase [glutamine-hydrolyzing]</fullName>
    </alternativeName>
</protein>
<comment type="similarity">
    <text evidence="6">Belongs to the NAD synthetase family.</text>
</comment>
<dbReference type="InterPro" id="IPR014729">
    <property type="entry name" value="Rossmann-like_a/b/a_fold"/>
</dbReference>
<dbReference type="InterPro" id="IPR022310">
    <property type="entry name" value="NAD/GMP_synthase"/>
</dbReference>
<evidence type="ECO:0000313" key="11">
    <source>
        <dbReference type="Proteomes" id="UP000323594"/>
    </source>
</evidence>
<dbReference type="InterPro" id="IPR014445">
    <property type="entry name" value="Gln-dep_NAD_synthase"/>
</dbReference>
<keyword evidence="10" id="KW-1185">Reference proteome</keyword>
<accession>A0A0B7GZR1</accession>
<keyword evidence="1 5" id="KW-0436">Ligase</keyword>
<dbReference type="PANTHER" id="PTHR23090">
    <property type="entry name" value="NH 3 /GLUTAMINE-DEPENDENT NAD + SYNTHETASE"/>
    <property type="match status" value="1"/>
</dbReference>
<comment type="similarity">
    <text evidence="5">In the C-terminal section; belongs to the NAD synthetase family.</text>
</comment>
<reference evidence="9 11" key="3">
    <citation type="submission" date="2019-08" db="EMBL/GenBank/DDBJ databases">
        <authorList>
            <person name="Kuhnert P."/>
        </authorList>
    </citation>
    <scope>NUCLEOTIDE SEQUENCE [LARGE SCALE GENOMIC DNA]</scope>
    <source>
        <strain evidence="9 11">B36.5</strain>
    </source>
</reference>
<comment type="catalytic activity">
    <reaction evidence="5">
        <text>deamido-NAD(+) + L-glutamine + ATP + H2O = L-glutamate + AMP + diphosphate + NAD(+) + H(+)</text>
        <dbReference type="Rhea" id="RHEA:24384"/>
        <dbReference type="ChEBI" id="CHEBI:15377"/>
        <dbReference type="ChEBI" id="CHEBI:15378"/>
        <dbReference type="ChEBI" id="CHEBI:29985"/>
        <dbReference type="ChEBI" id="CHEBI:30616"/>
        <dbReference type="ChEBI" id="CHEBI:33019"/>
        <dbReference type="ChEBI" id="CHEBI:57540"/>
        <dbReference type="ChEBI" id="CHEBI:58359"/>
        <dbReference type="ChEBI" id="CHEBI:58437"/>
        <dbReference type="ChEBI" id="CHEBI:456215"/>
        <dbReference type="EC" id="6.3.5.1"/>
    </reaction>
</comment>
<dbReference type="SUPFAM" id="SSF56317">
    <property type="entry name" value="Carbon-nitrogen hydrolase"/>
    <property type="match status" value="1"/>
</dbReference>
<dbReference type="Gene3D" id="1.10.10.1140">
    <property type="entry name" value="Glutamine-dependent NAD+ synthetase, C-terminal domain"/>
    <property type="match status" value="1"/>
</dbReference>
<dbReference type="InterPro" id="IPR036526">
    <property type="entry name" value="C-N_Hydrolase_sf"/>
</dbReference>
<dbReference type="GO" id="GO:0005737">
    <property type="term" value="C:cytoplasm"/>
    <property type="evidence" value="ECO:0007669"/>
    <property type="project" value="InterPro"/>
</dbReference>
<evidence type="ECO:0000256" key="4">
    <source>
        <dbReference type="ARBA" id="ARBA00023027"/>
    </source>
</evidence>
<reference evidence="10" key="2">
    <citation type="submission" date="2015-01" db="EMBL/GenBank/DDBJ databases">
        <authorList>
            <person name="Manzoor Shahid"/>
            <person name="Zubair Saima"/>
        </authorList>
    </citation>
    <scope>NUCLEOTIDE SEQUENCE [LARGE SCALE GENOMIC DNA]</scope>
    <source>
        <strain evidence="10">V1</strain>
    </source>
</reference>
<dbReference type="GO" id="GO:0009435">
    <property type="term" value="P:NAD+ biosynthetic process"/>
    <property type="evidence" value="ECO:0007669"/>
    <property type="project" value="UniProtKB-UniRule"/>
</dbReference>
<evidence type="ECO:0000256" key="1">
    <source>
        <dbReference type="ARBA" id="ARBA00022598"/>
    </source>
</evidence>
<dbReference type="CDD" id="cd07570">
    <property type="entry name" value="GAT_Gln-NAD-synth"/>
    <property type="match status" value="1"/>
</dbReference>
<evidence type="ECO:0000256" key="2">
    <source>
        <dbReference type="ARBA" id="ARBA00022741"/>
    </source>
</evidence>
<dbReference type="Gene3D" id="3.60.110.10">
    <property type="entry name" value="Carbon-nitrogen hydrolase"/>
    <property type="match status" value="1"/>
</dbReference>
<feature type="domain" description="NAD/GMP synthase" evidence="7">
    <location>
        <begin position="331"/>
        <end position="474"/>
    </location>
</feature>
<evidence type="ECO:0000313" key="10">
    <source>
        <dbReference type="Proteomes" id="UP000042527"/>
    </source>
</evidence>
<evidence type="ECO:0000259" key="7">
    <source>
        <dbReference type="Pfam" id="PF02540"/>
    </source>
</evidence>
<reference evidence="8" key="1">
    <citation type="submission" date="2015-01" db="EMBL/GenBank/DDBJ databases">
        <authorList>
            <person name="Xiang T."/>
            <person name="Song Y."/>
            <person name="Huang L."/>
            <person name="Wang B."/>
            <person name="Wu P."/>
        </authorList>
    </citation>
    <scope>NUCLEOTIDE SEQUENCE [LARGE SCALE GENOMIC DNA]</scope>
    <source>
        <strain evidence="8">V1</strain>
    </source>
</reference>
<dbReference type="GeneID" id="57752438"/>
<dbReference type="GO" id="GO:0003952">
    <property type="term" value="F:NAD+ synthase (glutamine-hydrolyzing) activity"/>
    <property type="evidence" value="ECO:0007669"/>
    <property type="project" value="UniProtKB-UniRule"/>
</dbReference>
<dbReference type="OrthoDB" id="9803818at2"/>
<dbReference type="UniPathway" id="UPA00253">
    <property type="reaction ID" value="UER00334"/>
</dbReference>
<dbReference type="NCBIfam" id="NF002730">
    <property type="entry name" value="PRK02628.1"/>
    <property type="match status" value="1"/>
</dbReference>
<keyword evidence="2 5" id="KW-0547">Nucleotide-binding</keyword>
<dbReference type="Gene3D" id="3.40.50.620">
    <property type="entry name" value="HUPs"/>
    <property type="match status" value="1"/>
</dbReference>
<comment type="pathway">
    <text evidence="5">Cofactor biosynthesis; NAD(+) biosynthesis; NAD(+) from deamido-NAD(+) (L-Gln route): step 1/1.</text>
</comment>
<dbReference type="GO" id="GO:0004359">
    <property type="term" value="F:glutaminase activity"/>
    <property type="evidence" value="ECO:0007669"/>
    <property type="project" value="InterPro"/>
</dbReference>
<evidence type="ECO:0000256" key="5">
    <source>
        <dbReference type="PIRNR" id="PIRNR006630"/>
    </source>
</evidence>
<name>A0A0B7GZR1_TREPH</name>
<dbReference type="NCBIfam" id="TIGR00552">
    <property type="entry name" value="nadE"/>
    <property type="match status" value="1"/>
</dbReference>
<evidence type="ECO:0000256" key="3">
    <source>
        <dbReference type="ARBA" id="ARBA00022840"/>
    </source>
</evidence>
<keyword evidence="3 5" id="KW-0067">ATP-binding</keyword>
<dbReference type="SUPFAM" id="SSF52402">
    <property type="entry name" value="Adenine nucleotide alpha hydrolases-like"/>
    <property type="match status" value="1"/>
</dbReference>
<dbReference type="GO" id="GO:0005524">
    <property type="term" value="F:ATP binding"/>
    <property type="evidence" value="ECO:0007669"/>
    <property type="project" value="UniProtKB-UniRule"/>
</dbReference>
<evidence type="ECO:0000313" key="8">
    <source>
        <dbReference type="EMBL" id="CEM62166.1"/>
    </source>
</evidence>
<keyword evidence="4 5" id="KW-0520">NAD</keyword>
<dbReference type="PANTHER" id="PTHR23090:SF9">
    <property type="entry name" value="GLUTAMINE-DEPENDENT NAD(+) SYNTHETASE"/>
    <property type="match status" value="1"/>
</dbReference>
<dbReference type="Proteomes" id="UP000323594">
    <property type="component" value="Chromosome"/>
</dbReference>